<evidence type="ECO:0000313" key="2">
    <source>
        <dbReference type="Proteomes" id="UP000324222"/>
    </source>
</evidence>
<evidence type="ECO:0000313" key="1">
    <source>
        <dbReference type="EMBL" id="MPC59530.1"/>
    </source>
</evidence>
<proteinExistence type="predicted"/>
<dbReference type="OrthoDB" id="1657402at2759"/>
<accession>A0A5B7GH31</accession>
<comment type="caution">
    <text evidence="1">The sequence shown here is derived from an EMBL/GenBank/DDBJ whole genome shotgun (WGS) entry which is preliminary data.</text>
</comment>
<protein>
    <submittedName>
        <fullName evidence="1">Uncharacterized protein</fullName>
    </submittedName>
</protein>
<keyword evidence="2" id="KW-1185">Reference proteome</keyword>
<gene>
    <name evidence="1" type="ORF">E2C01_053553</name>
</gene>
<dbReference type="EMBL" id="VSRR010016652">
    <property type="protein sequence ID" value="MPC59530.1"/>
    <property type="molecule type" value="Genomic_DNA"/>
</dbReference>
<dbReference type="AlphaFoldDB" id="A0A5B7GH31"/>
<sequence>MLYLEFLRDNMIENGFHESLFFTSDTPTGTQDLGAIPGVPFRPSIAVILATHGLQGQGVEARPRQRERVRGRSVGDKTSTRTIKGFFLLYVLGCYRYRFSLSFALSPTFH</sequence>
<name>A0A5B7GH31_PORTR</name>
<dbReference type="Proteomes" id="UP000324222">
    <property type="component" value="Unassembled WGS sequence"/>
</dbReference>
<organism evidence="1 2">
    <name type="scientific">Portunus trituberculatus</name>
    <name type="common">Swimming crab</name>
    <name type="synonym">Neptunus trituberculatus</name>
    <dbReference type="NCBI Taxonomy" id="210409"/>
    <lineage>
        <taxon>Eukaryota</taxon>
        <taxon>Metazoa</taxon>
        <taxon>Ecdysozoa</taxon>
        <taxon>Arthropoda</taxon>
        <taxon>Crustacea</taxon>
        <taxon>Multicrustacea</taxon>
        <taxon>Malacostraca</taxon>
        <taxon>Eumalacostraca</taxon>
        <taxon>Eucarida</taxon>
        <taxon>Decapoda</taxon>
        <taxon>Pleocyemata</taxon>
        <taxon>Brachyura</taxon>
        <taxon>Eubrachyura</taxon>
        <taxon>Portunoidea</taxon>
        <taxon>Portunidae</taxon>
        <taxon>Portuninae</taxon>
        <taxon>Portunus</taxon>
    </lineage>
</organism>
<reference evidence="1 2" key="1">
    <citation type="submission" date="2019-05" db="EMBL/GenBank/DDBJ databases">
        <title>Another draft genome of Portunus trituberculatus and its Hox gene families provides insights of decapod evolution.</title>
        <authorList>
            <person name="Jeong J.-H."/>
            <person name="Song I."/>
            <person name="Kim S."/>
            <person name="Choi T."/>
            <person name="Kim D."/>
            <person name="Ryu S."/>
            <person name="Kim W."/>
        </authorList>
    </citation>
    <scope>NUCLEOTIDE SEQUENCE [LARGE SCALE GENOMIC DNA]</scope>
    <source>
        <tissue evidence="1">Muscle</tissue>
    </source>
</reference>